<dbReference type="PANTHER" id="PTHR30327:SF1">
    <property type="entry name" value="UPF0301 PROTEIN YQGE"/>
    <property type="match status" value="1"/>
</dbReference>
<evidence type="ECO:0000313" key="3">
    <source>
        <dbReference type="EMBL" id="HHL43796.1"/>
    </source>
</evidence>
<proteinExistence type="inferred from homology"/>
<protein>
    <recommendedName>
        <fullName evidence="2">UPF0301 protein ENJ42_09270</fullName>
    </recommendedName>
</protein>
<dbReference type="Proteomes" id="UP000885830">
    <property type="component" value="Unassembled WGS sequence"/>
</dbReference>
<dbReference type="SUPFAM" id="SSF143456">
    <property type="entry name" value="VC0467-like"/>
    <property type="match status" value="1"/>
</dbReference>
<dbReference type="AlphaFoldDB" id="A0A7C5LY50"/>
<dbReference type="HAMAP" id="MF_00758">
    <property type="entry name" value="UPF0301"/>
    <property type="match status" value="1"/>
</dbReference>
<comment type="similarity">
    <text evidence="1 2">Belongs to the UPF0301 (AlgH) family.</text>
</comment>
<organism evidence="3">
    <name type="scientific">Hellea balneolensis</name>
    <dbReference type="NCBI Taxonomy" id="287478"/>
    <lineage>
        <taxon>Bacteria</taxon>
        <taxon>Pseudomonadati</taxon>
        <taxon>Pseudomonadota</taxon>
        <taxon>Alphaproteobacteria</taxon>
        <taxon>Maricaulales</taxon>
        <taxon>Robiginitomaculaceae</taxon>
        <taxon>Hellea</taxon>
    </lineage>
</organism>
<evidence type="ECO:0000256" key="1">
    <source>
        <dbReference type="ARBA" id="ARBA00009600"/>
    </source>
</evidence>
<dbReference type="PANTHER" id="PTHR30327">
    <property type="entry name" value="UNCHARACTERIZED PROTEIN YQGE"/>
    <property type="match status" value="1"/>
</dbReference>
<sequence length="201" mass="21872">MDRKTQIPSRVDSKIVEGSLAGSFLVAGPALRDPRFHKAVVYMCVHDAEQAMGIIINKPKPDVKLSTMLPHLEIEGKVTNADTPVLYGGPVETERGFILHTRDFMDENNSLPLGENLALSTSKSVLKSLTSPQAPKKAILSLGYAGWHAGQLESEIANNSWFVTPANDDIIFSGDANTKWTQVMFLAGITPEFLSREAGHA</sequence>
<gene>
    <name evidence="3" type="ORF">ENJ42_09270</name>
</gene>
<dbReference type="GO" id="GO:0005829">
    <property type="term" value="C:cytosol"/>
    <property type="evidence" value="ECO:0007669"/>
    <property type="project" value="TreeGrafter"/>
</dbReference>
<comment type="caution">
    <text evidence="3">The sequence shown here is derived from an EMBL/GenBank/DDBJ whole genome shotgun (WGS) entry which is preliminary data.</text>
</comment>
<accession>A0A7C5LY50</accession>
<dbReference type="EMBL" id="DRMJ01000486">
    <property type="protein sequence ID" value="HHL43796.1"/>
    <property type="molecule type" value="Genomic_DNA"/>
</dbReference>
<dbReference type="Pfam" id="PF02622">
    <property type="entry name" value="DUF179"/>
    <property type="match status" value="1"/>
</dbReference>
<dbReference type="Gene3D" id="3.40.1740.10">
    <property type="entry name" value="VC0467-like"/>
    <property type="match status" value="1"/>
</dbReference>
<reference evidence="3" key="1">
    <citation type="journal article" date="2020" name="mSystems">
        <title>Genome- and Community-Level Interaction Insights into Carbon Utilization and Element Cycling Functions of Hydrothermarchaeota in Hydrothermal Sediment.</title>
        <authorList>
            <person name="Zhou Z."/>
            <person name="Liu Y."/>
            <person name="Xu W."/>
            <person name="Pan J."/>
            <person name="Luo Z.H."/>
            <person name="Li M."/>
        </authorList>
    </citation>
    <scope>NUCLEOTIDE SEQUENCE [LARGE SCALE GENOMIC DNA]</scope>
    <source>
        <strain evidence="3">HyVt-485</strain>
    </source>
</reference>
<dbReference type="InterPro" id="IPR003774">
    <property type="entry name" value="AlgH-like"/>
</dbReference>
<evidence type="ECO:0000256" key="2">
    <source>
        <dbReference type="HAMAP-Rule" id="MF_00758"/>
    </source>
</evidence>
<name>A0A7C5LY50_9PROT</name>